<evidence type="ECO:0000313" key="2">
    <source>
        <dbReference type="EMBL" id="VDP41117.1"/>
    </source>
</evidence>
<feature type="region of interest" description="Disordered" evidence="1">
    <location>
        <begin position="50"/>
        <end position="72"/>
    </location>
</feature>
<dbReference type="AlphaFoldDB" id="A0A183N0Q4"/>
<keyword evidence="3" id="KW-1185">Reference proteome</keyword>
<name>A0A183N0Q4_9TREM</name>
<reference evidence="2 3" key="1">
    <citation type="submission" date="2018-11" db="EMBL/GenBank/DDBJ databases">
        <authorList>
            <consortium name="Pathogen Informatics"/>
        </authorList>
    </citation>
    <scope>NUCLEOTIDE SEQUENCE [LARGE SCALE GENOMIC DNA]</scope>
    <source>
        <strain evidence="2 3">Zambia</strain>
    </source>
</reference>
<feature type="compositionally biased region" description="Polar residues" evidence="1">
    <location>
        <begin position="50"/>
        <end position="59"/>
    </location>
</feature>
<accession>A0A183N0Q4</accession>
<dbReference type="EMBL" id="UZAI01018901">
    <property type="protein sequence ID" value="VDP41117.1"/>
    <property type="molecule type" value="Genomic_DNA"/>
</dbReference>
<dbReference type="Proteomes" id="UP000277204">
    <property type="component" value="Unassembled WGS sequence"/>
</dbReference>
<evidence type="ECO:0000256" key="1">
    <source>
        <dbReference type="SAM" id="MobiDB-lite"/>
    </source>
</evidence>
<proteinExistence type="predicted"/>
<organism evidence="2 3">
    <name type="scientific">Schistosoma margrebowiei</name>
    <dbReference type="NCBI Taxonomy" id="48269"/>
    <lineage>
        <taxon>Eukaryota</taxon>
        <taxon>Metazoa</taxon>
        <taxon>Spiralia</taxon>
        <taxon>Lophotrochozoa</taxon>
        <taxon>Platyhelminthes</taxon>
        <taxon>Trematoda</taxon>
        <taxon>Digenea</taxon>
        <taxon>Strigeidida</taxon>
        <taxon>Schistosomatoidea</taxon>
        <taxon>Schistosomatidae</taxon>
        <taxon>Schistosoma</taxon>
    </lineage>
</organism>
<protein>
    <submittedName>
        <fullName evidence="2">Uncharacterized protein</fullName>
    </submittedName>
</protein>
<gene>
    <name evidence="2" type="ORF">SMRZ_LOCUS21879</name>
</gene>
<evidence type="ECO:0000313" key="3">
    <source>
        <dbReference type="Proteomes" id="UP000277204"/>
    </source>
</evidence>
<sequence>MEAEGIPSRLHGSMIGYIQSVCNSRLHSAATNAKNCDRDPMKVSVSNDHLSLSTTSKSGIESHNRSGLDETQNPCQTIVTNQLTYEISHITVPDMVCRNDSHISDEMPYKSEKNILSEPNHDQKPDVVLIDANFSNDPLFCSNILNKVEENITEESNPDVISYIICSMRSVSTK</sequence>